<organism evidence="2 3">
    <name type="scientific">Phialocephala subalpina</name>
    <dbReference type="NCBI Taxonomy" id="576137"/>
    <lineage>
        <taxon>Eukaryota</taxon>
        <taxon>Fungi</taxon>
        <taxon>Dikarya</taxon>
        <taxon>Ascomycota</taxon>
        <taxon>Pezizomycotina</taxon>
        <taxon>Leotiomycetes</taxon>
        <taxon>Helotiales</taxon>
        <taxon>Mollisiaceae</taxon>
        <taxon>Phialocephala</taxon>
        <taxon>Phialocephala fortinii species complex</taxon>
    </lineage>
</organism>
<gene>
    <name evidence="2" type="ORF">PAC_19624</name>
</gene>
<accession>A0A1L7XXF1</accession>
<reference evidence="2 3" key="1">
    <citation type="submission" date="2016-03" db="EMBL/GenBank/DDBJ databases">
        <authorList>
            <person name="Ploux O."/>
        </authorList>
    </citation>
    <scope>NUCLEOTIDE SEQUENCE [LARGE SCALE GENOMIC DNA]</scope>
    <source>
        <strain evidence="2 3">UAMH 11012</strain>
    </source>
</reference>
<dbReference type="Proteomes" id="UP000184330">
    <property type="component" value="Unassembled WGS sequence"/>
</dbReference>
<evidence type="ECO:0000313" key="2">
    <source>
        <dbReference type="EMBL" id="CZR69724.1"/>
    </source>
</evidence>
<proteinExistence type="predicted"/>
<evidence type="ECO:0000256" key="1">
    <source>
        <dbReference type="SAM" id="MobiDB-lite"/>
    </source>
</evidence>
<protein>
    <submittedName>
        <fullName evidence="2">Uncharacterized protein</fullName>
    </submittedName>
</protein>
<evidence type="ECO:0000313" key="3">
    <source>
        <dbReference type="Proteomes" id="UP000184330"/>
    </source>
</evidence>
<feature type="region of interest" description="Disordered" evidence="1">
    <location>
        <begin position="84"/>
        <end position="107"/>
    </location>
</feature>
<keyword evidence="3" id="KW-1185">Reference proteome</keyword>
<dbReference type="AlphaFoldDB" id="A0A1L7XXF1"/>
<sequence length="145" mass="16490">MANMLLFLKNRHDPTKDTTKTPDQRAEMPDSELSEYWICCELGDGITSRSDLPCGKKNSLQESTCKRCGNWVCDSCHFVRKSTPKPIPKPNKQTKQEIRRKPVGKGAFTVRGRLPVIVEERPRAKSKEVGGIENKVYASKFHEEL</sequence>
<name>A0A1L7XXF1_9HELO</name>
<dbReference type="EMBL" id="FJOG01000078">
    <property type="protein sequence ID" value="CZR69724.1"/>
    <property type="molecule type" value="Genomic_DNA"/>
</dbReference>